<protein>
    <recommendedName>
        <fullName evidence="4">Phosphatidylinositol N-acetylglucosaminyltransferase subunit H conserved domain-containing protein</fullName>
    </recommendedName>
</protein>
<accession>A0ABR2W6A4</accession>
<sequence length="177" mass="20340">MSSQERYTLRCVVLSDNAREYVMANNKSSFDALDILTLLLFAIISLMVKGNYGWLVSAVLLGIWIKSKLGHIRQESILAVRDVGVQVKTTYLMGRTVSQFIDKSKIGEIIINEGFTMLQVKYYLAIIVEKKKMVVVFEHLLPRLNILLTVYRGTRAIMFNEHEEFSPENHEEENSNH</sequence>
<keyword evidence="6" id="KW-1185">Reference proteome</keyword>
<evidence type="ECO:0000256" key="2">
    <source>
        <dbReference type="ARBA" id="ARBA00009610"/>
    </source>
</evidence>
<dbReference type="InterPro" id="IPR044215">
    <property type="entry name" value="PIG-H"/>
</dbReference>
<dbReference type="PANTHER" id="PTHR15231">
    <property type="entry name" value="PHOSPHATIDYLINOSITOL N-ACETYLGLUCOSAMINYLTRANSFERASE SUBUNIT H"/>
    <property type="match status" value="1"/>
</dbReference>
<dbReference type="Pfam" id="PF10181">
    <property type="entry name" value="PIG-H"/>
    <property type="match status" value="1"/>
</dbReference>
<dbReference type="EMBL" id="JASJQH010006979">
    <property type="protein sequence ID" value="KAK9721487.1"/>
    <property type="molecule type" value="Genomic_DNA"/>
</dbReference>
<comment type="pathway">
    <text evidence="1">Glycolipid biosynthesis; glycosylphosphatidylinositol-anchor biosynthesis.</text>
</comment>
<organism evidence="5 6">
    <name type="scientific">Basidiobolus ranarum</name>
    <dbReference type="NCBI Taxonomy" id="34480"/>
    <lineage>
        <taxon>Eukaryota</taxon>
        <taxon>Fungi</taxon>
        <taxon>Fungi incertae sedis</taxon>
        <taxon>Zoopagomycota</taxon>
        <taxon>Entomophthoromycotina</taxon>
        <taxon>Basidiobolomycetes</taxon>
        <taxon>Basidiobolales</taxon>
        <taxon>Basidiobolaceae</taxon>
        <taxon>Basidiobolus</taxon>
    </lineage>
</organism>
<evidence type="ECO:0000256" key="1">
    <source>
        <dbReference type="ARBA" id="ARBA00004687"/>
    </source>
</evidence>
<feature type="domain" description="Phosphatidylinositol N-acetylglucosaminyltransferase subunit H conserved" evidence="4">
    <location>
        <begin position="76"/>
        <end position="138"/>
    </location>
</feature>
<evidence type="ECO:0000259" key="4">
    <source>
        <dbReference type="Pfam" id="PF10181"/>
    </source>
</evidence>
<gene>
    <name evidence="5" type="ORF">K7432_003405</name>
</gene>
<keyword evidence="3" id="KW-1133">Transmembrane helix</keyword>
<keyword evidence="3" id="KW-0812">Transmembrane</keyword>
<name>A0ABR2W6A4_9FUNG</name>
<dbReference type="InterPro" id="IPR019328">
    <property type="entry name" value="PIGH-H_dom"/>
</dbReference>
<evidence type="ECO:0000313" key="5">
    <source>
        <dbReference type="EMBL" id="KAK9721487.1"/>
    </source>
</evidence>
<keyword evidence="3" id="KW-0472">Membrane</keyword>
<evidence type="ECO:0000313" key="6">
    <source>
        <dbReference type="Proteomes" id="UP001479436"/>
    </source>
</evidence>
<comment type="similarity">
    <text evidence="2">Belongs to the PIGH family.</text>
</comment>
<evidence type="ECO:0000256" key="3">
    <source>
        <dbReference type="SAM" id="Phobius"/>
    </source>
</evidence>
<dbReference type="Proteomes" id="UP001479436">
    <property type="component" value="Unassembled WGS sequence"/>
</dbReference>
<reference evidence="5 6" key="1">
    <citation type="submission" date="2023-04" db="EMBL/GenBank/DDBJ databases">
        <title>Genome of Basidiobolus ranarum AG-B5.</title>
        <authorList>
            <person name="Stajich J.E."/>
            <person name="Carter-House D."/>
            <person name="Gryganskyi A."/>
        </authorList>
    </citation>
    <scope>NUCLEOTIDE SEQUENCE [LARGE SCALE GENOMIC DNA]</scope>
    <source>
        <strain evidence="5 6">AG-B5</strain>
    </source>
</reference>
<comment type="caution">
    <text evidence="5">The sequence shown here is derived from an EMBL/GenBank/DDBJ whole genome shotgun (WGS) entry which is preliminary data.</text>
</comment>
<feature type="transmembrane region" description="Helical" evidence="3">
    <location>
        <begin position="35"/>
        <end position="65"/>
    </location>
</feature>
<proteinExistence type="inferred from homology"/>
<dbReference type="PANTHER" id="PTHR15231:SF1">
    <property type="entry name" value="PHOSPHATIDYLINOSITOL N-ACETYLGLUCOSAMINYLTRANSFERASE SUBUNIT H"/>
    <property type="match status" value="1"/>
</dbReference>